<keyword evidence="1" id="KW-1133">Transmembrane helix</keyword>
<feature type="transmembrane region" description="Helical" evidence="1">
    <location>
        <begin position="118"/>
        <end position="140"/>
    </location>
</feature>
<dbReference type="AlphaFoldDB" id="A0A7C5U8M3"/>
<feature type="transmembrane region" description="Helical" evidence="1">
    <location>
        <begin position="48"/>
        <end position="75"/>
    </location>
</feature>
<comment type="caution">
    <text evidence="2">The sequence shown here is derived from an EMBL/GenBank/DDBJ whole genome shotgun (WGS) entry which is preliminary data.</text>
</comment>
<keyword evidence="1" id="KW-0812">Transmembrane</keyword>
<protein>
    <submittedName>
        <fullName evidence="2">Uncharacterized protein</fullName>
    </submittedName>
</protein>
<gene>
    <name evidence="2" type="ORF">ENM42_04170</name>
</gene>
<sequence>MKRYPFVCKNCGARFRLQAWKAECPSCGAEFTLEPEAQEPLKKGNTPALLAATSAIGYVFYSLVGLSLFSAIPLIPSAFLQVLTVMVAFFSALGSFLALAVAALLGAGVVVFHTFFDGLHGLVGLLLGTIMSVTSAIALYRMRRFLKQTLKDVDARSMPEYSGWGASKQHGTVNQVIRLLLSWFL</sequence>
<keyword evidence="1" id="KW-0472">Membrane</keyword>
<name>A0A7C5U8M3_CALS0</name>
<evidence type="ECO:0000313" key="2">
    <source>
        <dbReference type="EMBL" id="HHR41009.1"/>
    </source>
</evidence>
<dbReference type="EMBL" id="DRXS01000225">
    <property type="protein sequence ID" value="HHR41009.1"/>
    <property type="molecule type" value="Genomic_DNA"/>
</dbReference>
<proteinExistence type="predicted"/>
<evidence type="ECO:0000256" key="1">
    <source>
        <dbReference type="SAM" id="Phobius"/>
    </source>
</evidence>
<accession>A0A7C5U8M3</accession>
<organism evidence="2">
    <name type="scientific">Caldiarchaeum subterraneum</name>
    <dbReference type="NCBI Taxonomy" id="311458"/>
    <lineage>
        <taxon>Archaea</taxon>
        <taxon>Nitrososphaerota</taxon>
        <taxon>Candidatus Caldarchaeales</taxon>
        <taxon>Candidatus Caldarchaeaceae</taxon>
        <taxon>Candidatus Caldarchaeum</taxon>
    </lineage>
</organism>
<reference evidence="2" key="1">
    <citation type="journal article" date="2020" name="mSystems">
        <title>Genome- and Community-Level Interaction Insights into Carbon Utilization and Element Cycling Functions of Hydrothermarchaeota in Hydrothermal Sediment.</title>
        <authorList>
            <person name="Zhou Z."/>
            <person name="Liu Y."/>
            <person name="Xu W."/>
            <person name="Pan J."/>
            <person name="Luo Z.H."/>
            <person name="Li M."/>
        </authorList>
    </citation>
    <scope>NUCLEOTIDE SEQUENCE [LARGE SCALE GENOMIC DNA]</scope>
    <source>
        <strain evidence="2">SpSt-1084</strain>
    </source>
</reference>
<feature type="transmembrane region" description="Helical" evidence="1">
    <location>
        <begin position="87"/>
        <end position="112"/>
    </location>
</feature>